<dbReference type="InterPro" id="IPR000462">
    <property type="entry name" value="CDP-OH_P_trans"/>
</dbReference>
<evidence type="ECO:0000256" key="9">
    <source>
        <dbReference type="ARBA" id="ARBA00022989"/>
    </source>
</evidence>
<evidence type="ECO:0000256" key="12">
    <source>
        <dbReference type="ARBA" id="ARBA00023209"/>
    </source>
</evidence>
<feature type="transmembrane region" description="Helical" evidence="16">
    <location>
        <begin position="180"/>
        <end position="201"/>
    </location>
</feature>
<evidence type="ECO:0000256" key="1">
    <source>
        <dbReference type="ARBA" id="ARBA00000287"/>
    </source>
</evidence>
<dbReference type="PROSITE" id="PS00379">
    <property type="entry name" value="CDP_ALCOHOL_P_TRANSF"/>
    <property type="match status" value="1"/>
</dbReference>
<evidence type="ECO:0000313" key="18">
    <source>
        <dbReference type="Proteomes" id="UP000245911"/>
    </source>
</evidence>
<evidence type="ECO:0000256" key="4">
    <source>
        <dbReference type="ARBA" id="ARBA00013174"/>
    </source>
</evidence>
<keyword evidence="12" id="KW-0594">Phospholipid biosynthesis</keyword>
<dbReference type="EMBL" id="QDKM01000002">
    <property type="protein sequence ID" value="PVH29901.1"/>
    <property type="molecule type" value="Genomic_DNA"/>
</dbReference>
<keyword evidence="9 16" id="KW-1133">Transmembrane helix</keyword>
<comment type="subcellular location">
    <subcellularLocation>
        <location evidence="2">Endomembrane system</location>
        <topology evidence="2">Multi-pass membrane protein</topology>
    </subcellularLocation>
</comment>
<dbReference type="AlphaFoldDB" id="A0A2T8HWT9"/>
<dbReference type="InterPro" id="IPR048254">
    <property type="entry name" value="CDP_ALCOHOL_P_TRANSF_CS"/>
</dbReference>
<evidence type="ECO:0000256" key="16">
    <source>
        <dbReference type="SAM" id="Phobius"/>
    </source>
</evidence>
<protein>
    <recommendedName>
        <fullName evidence="5">CDP-diacylglycerol--serine O-phosphatidyltransferase</fullName>
        <ecNumber evidence="4">2.7.8.8</ecNumber>
    </recommendedName>
    <alternativeName>
        <fullName evidence="14">Phosphatidylserine synthase</fullName>
    </alternativeName>
</protein>
<dbReference type="GO" id="GO:0012505">
    <property type="term" value="C:endomembrane system"/>
    <property type="evidence" value="ECO:0007669"/>
    <property type="project" value="UniProtKB-SubCell"/>
</dbReference>
<name>A0A2T8HWT9_9RHOB</name>
<evidence type="ECO:0000256" key="15">
    <source>
        <dbReference type="RuleBase" id="RU003750"/>
    </source>
</evidence>
<evidence type="ECO:0000256" key="2">
    <source>
        <dbReference type="ARBA" id="ARBA00004127"/>
    </source>
</evidence>
<feature type="transmembrane region" description="Helical" evidence="16">
    <location>
        <begin position="213"/>
        <end position="229"/>
    </location>
</feature>
<dbReference type="PANTHER" id="PTHR14269">
    <property type="entry name" value="CDP-DIACYLGLYCEROL--GLYCEROL-3-PHOSPHATE 3-PHOSPHATIDYLTRANSFERASE-RELATED"/>
    <property type="match status" value="1"/>
</dbReference>
<gene>
    <name evidence="17" type="primary">pssA</name>
    <name evidence="17" type="ORF">DDE20_07340</name>
</gene>
<organism evidence="17 18">
    <name type="scientific">Pararhodobacter oceanensis</name>
    <dbReference type="NCBI Taxonomy" id="2172121"/>
    <lineage>
        <taxon>Bacteria</taxon>
        <taxon>Pseudomonadati</taxon>
        <taxon>Pseudomonadota</taxon>
        <taxon>Alphaproteobacteria</taxon>
        <taxon>Rhodobacterales</taxon>
        <taxon>Paracoccaceae</taxon>
        <taxon>Pararhodobacter</taxon>
    </lineage>
</organism>
<keyword evidence="11 16" id="KW-0472">Membrane</keyword>
<dbReference type="Gene3D" id="1.20.120.1760">
    <property type="match status" value="1"/>
</dbReference>
<dbReference type="Pfam" id="PF01066">
    <property type="entry name" value="CDP-OH_P_transf"/>
    <property type="match status" value="1"/>
</dbReference>
<keyword evidence="13" id="KW-1208">Phospholipid metabolism</keyword>
<evidence type="ECO:0000256" key="13">
    <source>
        <dbReference type="ARBA" id="ARBA00023264"/>
    </source>
</evidence>
<keyword evidence="10" id="KW-0443">Lipid metabolism</keyword>
<keyword evidence="8 16" id="KW-0812">Transmembrane</keyword>
<dbReference type="OrthoDB" id="9777147at2"/>
<dbReference type="Proteomes" id="UP000245911">
    <property type="component" value="Unassembled WGS sequence"/>
</dbReference>
<evidence type="ECO:0000256" key="7">
    <source>
        <dbReference type="ARBA" id="ARBA00022679"/>
    </source>
</evidence>
<evidence type="ECO:0000313" key="17">
    <source>
        <dbReference type="EMBL" id="PVH29901.1"/>
    </source>
</evidence>
<evidence type="ECO:0000256" key="11">
    <source>
        <dbReference type="ARBA" id="ARBA00023136"/>
    </source>
</evidence>
<dbReference type="RefSeq" id="WP_116557792.1">
    <property type="nucleotide sequence ID" value="NZ_QDKM01000002.1"/>
</dbReference>
<dbReference type="InterPro" id="IPR043130">
    <property type="entry name" value="CDP-OH_PTrfase_TM_dom"/>
</dbReference>
<dbReference type="InterPro" id="IPR004533">
    <property type="entry name" value="CDP-diaglyc--ser_O-PTrfase"/>
</dbReference>
<keyword evidence="7 15" id="KW-0808">Transferase</keyword>
<dbReference type="EC" id="2.7.8.8" evidence="4"/>
<keyword evidence="18" id="KW-1185">Reference proteome</keyword>
<evidence type="ECO:0000256" key="5">
    <source>
        <dbReference type="ARBA" id="ARBA00017171"/>
    </source>
</evidence>
<comment type="caution">
    <text evidence="17">The sequence shown here is derived from an EMBL/GenBank/DDBJ whole genome shotgun (WGS) entry which is preliminary data.</text>
</comment>
<evidence type="ECO:0000256" key="10">
    <source>
        <dbReference type="ARBA" id="ARBA00023098"/>
    </source>
</evidence>
<feature type="transmembrane region" description="Helical" evidence="16">
    <location>
        <begin position="154"/>
        <end position="174"/>
    </location>
</feature>
<evidence type="ECO:0000256" key="8">
    <source>
        <dbReference type="ARBA" id="ARBA00022692"/>
    </source>
</evidence>
<sequence length="259" mass="27782">MSDEPQNECEDATLGDEIGGDRVSMPILSLLPNLVTLIGLSAGLTSIRYVLQENYQVAAALLVVAALIDGLDGLLARKLNAASHFGAELDSLSDFLCFGVAPGIFIYHFTLHSVPGLGWVFVLVYALSACLRLARFNVSRNAPAPQGKAHFVGVPAPAGAMLALFPVFLALAGWFETREWPILVAIYLGGVGVLMISRVPTPSPKAINVPRNRAIWVLMGVAVVVGALATRPWAVLALLCVIYLAVLLRQAWARRGTWR</sequence>
<feature type="transmembrane region" description="Helical" evidence="16">
    <location>
        <begin position="89"/>
        <end position="110"/>
    </location>
</feature>
<feature type="transmembrane region" description="Helical" evidence="16">
    <location>
        <begin position="57"/>
        <end position="77"/>
    </location>
</feature>
<dbReference type="GO" id="GO:0008654">
    <property type="term" value="P:phospholipid biosynthetic process"/>
    <property type="evidence" value="ECO:0007669"/>
    <property type="project" value="UniProtKB-KW"/>
</dbReference>
<evidence type="ECO:0000256" key="3">
    <source>
        <dbReference type="ARBA" id="ARBA00010441"/>
    </source>
</evidence>
<dbReference type="NCBIfam" id="TIGR00473">
    <property type="entry name" value="pssA"/>
    <property type="match status" value="1"/>
</dbReference>
<proteinExistence type="inferred from homology"/>
<feature type="transmembrane region" description="Helical" evidence="16">
    <location>
        <begin position="116"/>
        <end position="134"/>
    </location>
</feature>
<dbReference type="PANTHER" id="PTHR14269:SF61">
    <property type="entry name" value="CDP-DIACYLGLYCEROL--SERINE O-PHOSPHATIDYLTRANSFERASE"/>
    <property type="match status" value="1"/>
</dbReference>
<comment type="catalytic activity">
    <reaction evidence="1">
        <text>a CDP-1,2-diacyl-sn-glycerol + L-serine = a 1,2-diacyl-sn-glycero-3-phospho-L-serine + CMP + H(+)</text>
        <dbReference type="Rhea" id="RHEA:16913"/>
        <dbReference type="ChEBI" id="CHEBI:15378"/>
        <dbReference type="ChEBI" id="CHEBI:33384"/>
        <dbReference type="ChEBI" id="CHEBI:57262"/>
        <dbReference type="ChEBI" id="CHEBI:58332"/>
        <dbReference type="ChEBI" id="CHEBI:60377"/>
        <dbReference type="EC" id="2.7.8.8"/>
    </reaction>
</comment>
<feature type="transmembrane region" description="Helical" evidence="16">
    <location>
        <begin position="30"/>
        <end position="51"/>
    </location>
</feature>
<dbReference type="GO" id="GO:0003882">
    <property type="term" value="F:CDP-diacylglycerol-serine O-phosphatidyltransferase activity"/>
    <property type="evidence" value="ECO:0007669"/>
    <property type="project" value="UniProtKB-EC"/>
</dbReference>
<evidence type="ECO:0000256" key="6">
    <source>
        <dbReference type="ARBA" id="ARBA00022516"/>
    </source>
</evidence>
<accession>A0A2T8HWT9</accession>
<comment type="similarity">
    <text evidence="3 15">Belongs to the CDP-alcohol phosphatidyltransferase class-I family.</text>
</comment>
<dbReference type="InterPro" id="IPR050324">
    <property type="entry name" value="CDP-alcohol_PTase-I"/>
</dbReference>
<evidence type="ECO:0000256" key="14">
    <source>
        <dbReference type="ARBA" id="ARBA00032361"/>
    </source>
</evidence>
<dbReference type="GO" id="GO:0016020">
    <property type="term" value="C:membrane"/>
    <property type="evidence" value="ECO:0007669"/>
    <property type="project" value="InterPro"/>
</dbReference>
<keyword evidence="6" id="KW-0444">Lipid biosynthesis</keyword>
<reference evidence="17 18" key="1">
    <citation type="submission" date="2018-04" db="EMBL/GenBank/DDBJ databases">
        <title>Pararhodobacter oceanense sp. nov., isolated from marine intertidal sediment.</title>
        <authorList>
            <person name="Wang X.-L."/>
            <person name="Du Z.-J."/>
        </authorList>
    </citation>
    <scope>NUCLEOTIDE SEQUENCE [LARGE SCALE GENOMIC DNA]</scope>
    <source>
        <strain evidence="17 18">AM505</strain>
    </source>
</reference>